<dbReference type="STRING" id="426757.SAMN04488127_0804"/>
<dbReference type="Pfam" id="PF13439">
    <property type="entry name" value="Glyco_transf_4"/>
    <property type="match status" value="1"/>
</dbReference>
<accession>A0A1H6UWL4</accession>
<dbReference type="InterPro" id="IPR028098">
    <property type="entry name" value="Glyco_trans_4-like_N"/>
</dbReference>
<proteinExistence type="predicted"/>
<dbReference type="Pfam" id="PF00534">
    <property type="entry name" value="Glycos_transf_1"/>
    <property type="match status" value="1"/>
</dbReference>
<evidence type="ECO:0000259" key="2">
    <source>
        <dbReference type="Pfam" id="PF13439"/>
    </source>
</evidence>
<dbReference type="EMBL" id="FNZF01000001">
    <property type="protein sequence ID" value="SEI92435.1"/>
    <property type="molecule type" value="Genomic_DNA"/>
</dbReference>
<reference evidence="4" key="1">
    <citation type="submission" date="2016-10" db="EMBL/GenBank/DDBJ databases">
        <authorList>
            <person name="Varghese N."/>
            <person name="Submissions S."/>
        </authorList>
    </citation>
    <scope>NUCLEOTIDE SEQUENCE [LARGE SCALE GENOMIC DNA]</scope>
    <source>
        <strain evidence="4">CGMCC 1.6763</strain>
    </source>
</reference>
<keyword evidence="3" id="KW-0808">Transferase</keyword>
<evidence type="ECO:0000259" key="1">
    <source>
        <dbReference type="Pfam" id="PF00534"/>
    </source>
</evidence>
<dbReference type="SUPFAM" id="SSF53756">
    <property type="entry name" value="UDP-Glycosyltransferase/glycogen phosphorylase"/>
    <property type="match status" value="1"/>
</dbReference>
<dbReference type="GO" id="GO:0016757">
    <property type="term" value="F:glycosyltransferase activity"/>
    <property type="evidence" value="ECO:0007669"/>
    <property type="project" value="InterPro"/>
</dbReference>
<protein>
    <submittedName>
        <fullName evidence="3">Glycosyltransferase involved in cell wall bisynthesis</fullName>
    </submittedName>
</protein>
<evidence type="ECO:0000313" key="4">
    <source>
        <dbReference type="Proteomes" id="UP000199200"/>
    </source>
</evidence>
<gene>
    <name evidence="3" type="ORF">SAMN04488127_0804</name>
</gene>
<dbReference type="CDD" id="cd03801">
    <property type="entry name" value="GT4_PimA-like"/>
    <property type="match status" value="1"/>
</dbReference>
<keyword evidence="4" id="KW-1185">Reference proteome</keyword>
<dbReference type="PANTHER" id="PTHR45947:SF3">
    <property type="entry name" value="SULFOQUINOVOSYL TRANSFERASE SQD2"/>
    <property type="match status" value="1"/>
</dbReference>
<evidence type="ECO:0000313" key="3">
    <source>
        <dbReference type="EMBL" id="SEI92435.1"/>
    </source>
</evidence>
<dbReference type="OrthoDB" id="9804196at2"/>
<dbReference type="Gene3D" id="3.40.50.2000">
    <property type="entry name" value="Glycogen Phosphorylase B"/>
    <property type="match status" value="2"/>
</dbReference>
<dbReference type="PANTHER" id="PTHR45947">
    <property type="entry name" value="SULFOQUINOVOSYL TRANSFERASE SQD2"/>
    <property type="match status" value="1"/>
</dbReference>
<dbReference type="InterPro" id="IPR001296">
    <property type="entry name" value="Glyco_trans_1"/>
</dbReference>
<dbReference type="Proteomes" id="UP000199200">
    <property type="component" value="Unassembled WGS sequence"/>
</dbReference>
<dbReference type="AlphaFoldDB" id="A0A1H6UWL4"/>
<feature type="domain" description="Glycosyl transferase family 1" evidence="1">
    <location>
        <begin position="189"/>
        <end position="344"/>
    </location>
</feature>
<dbReference type="RefSeq" id="WP_092050152.1">
    <property type="nucleotide sequence ID" value="NZ_FNZF01000001.1"/>
</dbReference>
<organism evidence="3 4">
    <name type="scientific">Bhargavaea ginsengi</name>
    <dbReference type="NCBI Taxonomy" id="426757"/>
    <lineage>
        <taxon>Bacteria</taxon>
        <taxon>Bacillati</taxon>
        <taxon>Bacillota</taxon>
        <taxon>Bacilli</taxon>
        <taxon>Bacillales</taxon>
        <taxon>Caryophanaceae</taxon>
        <taxon>Bhargavaea</taxon>
    </lineage>
</organism>
<feature type="domain" description="Glycosyltransferase subfamily 4-like N-terminal" evidence="2">
    <location>
        <begin position="14"/>
        <end position="182"/>
    </location>
</feature>
<name>A0A1H6UWL4_9BACL</name>
<dbReference type="InterPro" id="IPR050194">
    <property type="entry name" value="Glycosyltransferase_grp1"/>
</dbReference>
<sequence length="374" mass="42135">MRIVMLISSFHPLVGGAERQAQRLSKKLIEKGNDVTVLTRWHEGLLAKEKIEGINVVRFKVSKNSKLAPLIYLIKVLKYVRENKANIDIVHAHALSAPGISAAFISKFFKIPSIAKIAGGGGKDGCEIVRMRKSGKIGEMKVDFLKKHLDLFIAISKSIEKDLLDSEIEQNKIVFLPNGIDFNNFYSNNASPNEIFKFVYIGRLEKIKGIDVLLSAWEALSDDFKQRNQLVIAGEGKERILLKGIQKDNIKYIGKQNDILSLLNSSDVFLLPSRYEGISNALLEAMATERIIIASNVGGNIDLINNNNNGLLFESENVNDLIDKITYVSENRERLTKMKKEARNTLKDNYDLQKNVNRYIEIYSRLANPGENRS</sequence>